<keyword evidence="2" id="KW-1185">Reference proteome</keyword>
<organism evidence="1 2">
    <name type="scientific">Planococcus dechangensis</name>
    <dbReference type="NCBI Taxonomy" id="1176255"/>
    <lineage>
        <taxon>Bacteria</taxon>
        <taxon>Bacillati</taxon>
        <taxon>Bacillota</taxon>
        <taxon>Bacilli</taxon>
        <taxon>Bacillales</taxon>
        <taxon>Caryophanaceae</taxon>
        <taxon>Planococcus</taxon>
    </lineage>
</organism>
<comment type="caution">
    <text evidence="1">The sequence shown here is derived from an EMBL/GenBank/DDBJ whole genome shotgun (WGS) entry which is preliminary data.</text>
</comment>
<accession>A0ABV9M9K9</accession>
<evidence type="ECO:0000313" key="2">
    <source>
        <dbReference type="Proteomes" id="UP001595932"/>
    </source>
</evidence>
<proteinExistence type="predicted"/>
<protein>
    <submittedName>
        <fullName evidence="1">Uncharacterized protein</fullName>
    </submittedName>
</protein>
<dbReference type="RefSeq" id="WP_377277301.1">
    <property type="nucleotide sequence ID" value="NZ_JBHSGL010000005.1"/>
</dbReference>
<sequence length="44" mass="5542">MKWYLKQLLPLTYRTHYEEDGVKHFVVWKMWFGRSYDIDDYIIG</sequence>
<dbReference type="EMBL" id="JBHSGL010000005">
    <property type="protein sequence ID" value="MFC4712240.1"/>
    <property type="molecule type" value="Genomic_DNA"/>
</dbReference>
<evidence type="ECO:0000313" key="1">
    <source>
        <dbReference type="EMBL" id="MFC4712240.1"/>
    </source>
</evidence>
<reference evidence="2" key="1">
    <citation type="journal article" date="2019" name="Int. J. Syst. Evol. Microbiol.">
        <title>The Global Catalogue of Microorganisms (GCM) 10K type strain sequencing project: providing services to taxonomists for standard genome sequencing and annotation.</title>
        <authorList>
            <consortium name="The Broad Institute Genomics Platform"/>
            <consortium name="The Broad Institute Genome Sequencing Center for Infectious Disease"/>
            <person name="Wu L."/>
            <person name="Ma J."/>
        </authorList>
    </citation>
    <scope>NUCLEOTIDE SEQUENCE [LARGE SCALE GENOMIC DNA]</scope>
    <source>
        <strain evidence="2">CGMCC 1.12151</strain>
    </source>
</reference>
<dbReference type="Proteomes" id="UP001595932">
    <property type="component" value="Unassembled WGS sequence"/>
</dbReference>
<gene>
    <name evidence="1" type="ORF">ACFO5U_05210</name>
</gene>
<name>A0ABV9M9K9_9BACL</name>